<dbReference type="CDD" id="cd17574">
    <property type="entry name" value="REC_OmpR"/>
    <property type="match status" value="1"/>
</dbReference>
<dbReference type="Pfam" id="PF00072">
    <property type="entry name" value="Response_reg"/>
    <property type="match status" value="1"/>
</dbReference>
<protein>
    <submittedName>
        <fullName evidence="6">DNA-binding response regulator</fullName>
    </submittedName>
</protein>
<dbReference type="Pfam" id="PF00486">
    <property type="entry name" value="Trans_reg_C"/>
    <property type="match status" value="1"/>
</dbReference>
<dbReference type="SMART" id="SM00862">
    <property type="entry name" value="Trans_reg_C"/>
    <property type="match status" value="1"/>
</dbReference>
<dbReference type="SUPFAM" id="SSF46894">
    <property type="entry name" value="C-terminal effector domain of the bipartite response regulators"/>
    <property type="match status" value="1"/>
</dbReference>
<dbReference type="SUPFAM" id="SSF52172">
    <property type="entry name" value="CheY-like"/>
    <property type="match status" value="1"/>
</dbReference>
<evidence type="ECO:0000259" key="5">
    <source>
        <dbReference type="PROSITE" id="PS51755"/>
    </source>
</evidence>
<dbReference type="Gene3D" id="6.10.250.690">
    <property type="match status" value="1"/>
</dbReference>
<dbReference type="OrthoDB" id="9802426at2"/>
<dbReference type="GO" id="GO:0000156">
    <property type="term" value="F:phosphorelay response regulator activity"/>
    <property type="evidence" value="ECO:0007669"/>
    <property type="project" value="TreeGrafter"/>
</dbReference>
<evidence type="ECO:0000313" key="7">
    <source>
        <dbReference type="Proteomes" id="UP000245820"/>
    </source>
</evidence>
<dbReference type="SMART" id="SM00448">
    <property type="entry name" value="REC"/>
    <property type="match status" value="1"/>
</dbReference>
<evidence type="ECO:0000313" key="6">
    <source>
        <dbReference type="EMBL" id="AWL06072.1"/>
    </source>
</evidence>
<dbReference type="Gene3D" id="3.40.50.2300">
    <property type="match status" value="1"/>
</dbReference>
<dbReference type="GO" id="GO:0005829">
    <property type="term" value="C:cytosol"/>
    <property type="evidence" value="ECO:0007669"/>
    <property type="project" value="TreeGrafter"/>
</dbReference>
<evidence type="ECO:0000256" key="3">
    <source>
        <dbReference type="PROSITE-ProRule" id="PRU01091"/>
    </source>
</evidence>
<dbReference type="InterPro" id="IPR036388">
    <property type="entry name" value="WH-like_DNA-bd_sf"/>
</dbReference>
<dbReference type="GO" id="GO:0006355">
    <property type="term" value="P:regulation of DNA-templated transcription"/>
    <property type="evidence" value="ECO:0007669"/>
    <property type="project" value="InterPro"/>
</dbReference>
<keyword evidence="2" id="KW-0597">Phosphoprotein</keyword>
<dbReference type="Gene3D" id="1.10.10.10">
    <property type="entry name" value="Winged helix-like DNA-binding domain superfamily/Winged helix DNA-binding domain"/>
    <property type="match status" value="1"/>
</dbReference>
<dbReference type="Proteomes" id="UP000245820">
    <property type="component" value="Chromosome"/>
</dbReference>
<dbReference type="PANTHER" id="PTHR48111">
    <property type="entry name" value="REGULATOR OF RPOS"/>
    <property type="match status" value="1"/>
</dbReference>
<dbReference type="InterPro" id="IPR011006">
    <property type="entry name" value="CheY-like_superfamily"/>
</dbReference>
<dbReference type="InterPro" id="IPR001789">
    <property type="entry name" value="Sig_transdc_resp-reg_receiver"/>
</dbReference>
<dbReference type="InterPro" id="IPR016032">
    <property type="entry name" value="Sig_transdc_resp-reg_C-effctor"/>
</dbReference>
<feature type="domain" description="OmpR/PhoB-type" evidence="5">
    <location>
        <begin position="138"/>
        <end position="238"/>
    </location>
</feature>
<gene>
    <name evidence="6" type="ORF">DIR46_17630</name>
</gene>
<feature type="DNA-binding region" description="OmpR/PhoB-type" evidence="3">
    <location>
        <begin position="138"/>
        <end position="238"/>
    </location>
</feature>
<organism evidence="6 7">
    <name type="scientific">Massilia oculi</name>
    <dbReference type="NCBI Taxonomy" id="945844"/>
    <lineage>
        <taxon>Bacteria</taxon>
        <taxon>Pseudomonadati</taxon>
        <taxon>Pseudomonadota</taxon>
        <taxon>Betaproteobacteria</taxon>
        <taxon>Burkholderiales</taxon>
        <taxon>Oxalobacteraceae</taxon>
        <taxon>Telluria group</taxon>
        <taxon>Massilia</taxon>
    </lineage>
</organism>
<sequence>MEMTAQSGAGAALVLIAEDDDEIAVILTAYFSRGGFRTLRAQDGHQALALHLSARPDLVLLDVQMPGLDGWMVLSEIRRRGGTPVIMVTAMDQDVDKLTGLRIGADDYVVKPFNPAEVVARAQAVLRRTLAHAAGNGASVIRVDDLVIDLDKHEVTLASARGPALALTLTEFKLLAYLARSPRQVFSRMDLLTHCLPEGDTLERTVDSHVSKLRRKLEEAGVTDVPRGIRGVGYKFGGKT</sequence>
<dbReference type="GO" id="GO:0000976">
    <property type="term" value="F:transcription cis-regulatory region binding"/>
    <property type="evidence" value="ECO:0007669"/>
    <property type="project" value="TreeGrafter"/>
</dbReference>
<feature type="domain" description="Response regulatory" evidence="4">
    <location>
        <begin position="13"/>
        <end position="126"/>
    </location>
</feature>
<dbReference type="GO" id="GO:0032993">
    <property type="term" value="C:protein-DNA complex"/>
    <property type="evidence" value="ECO:0007669"/>
    <property type="project" value="TreeGrafter"/>
</dbReference>
<evidence type="ECO:0000256" key="1">
    <source>
        <dbReference type="ARBA" id="ARBA00023125"/>
    </source>
</evidence>
<name>A0A2S2DL17_9BURK</name>
<accession>A0A2S2DL17</accession>
<proteinExistence type="predicted"/>
<dbReference type="PROSITE" id="PS51755">
    <property type="entry name" value="OMPR_PHOB"/>
    <property type="match status" value="1"/>
</dbReference>
<reference evidence="6 7" key="1">
    <citation type="submission" date="2018-05" db="EMBL/GenBank/DDBJ databases">
        <title>Complete genome sequence of Massilia oculi sp. nov. CCUG 43427T (=DSM 26321T), the type strain of M. oculi, and comparison with genome sequences of other Massilia strains.</title>
        <authorList>
            <person name="Zhu B."/>
        </authorList>
    </citation>
    <scope>NUCLEOTIDE SEQUENCE [LARGE SCALE GENOMIC DNA]</scope>
    <source>
        <strain evidence="6 7">CCUG 43427</strain>
    </source>
</reference>
<dbReference type="KEGG" id="mtim:DIR46_17630"/>
<feature type="modified residue" description="4-aspartylphosphate" evidence="2">
    <location>
        <position position="62"/>
    </location>
</feature>
<keyword evidence="1 3" id="KW-0238">DNA-binding</keyword>
<dbReference type="InterPro" id="IPR039420">
    <property type="entry name" value="WalR-like"/>
</dbReference>
<dbReference type="AlphaFoldDB" id="A0A2S2DL17"/>
<dbReference type="RefSeq" id="WP_109346397.1">
    <property type="nucleotide sequence ID" value="NZ_CP029343.1"/>
</dbReference>
<dbReference type="PANTHER" id="PTHR48111:SF59">
    <property type="entry name" value="TRANSCRIPTIONAL REGULATORY PROTEIN BAER"/>
    <property type="match status" value="1"/>
</dbReference>
<dbReference type="InterPro" id="IPR001867">
    <property type="entry name" value="OmpR/PhoB-type_DNA-bd"/>
</dbReference>
<evidence type="ECO:0000256" key="2">
    <source>
        <dbReference type="PROSITE-ProRule" id="PRU00169"/>
    </source>
</evidence>
<dbReference type="EMBL" id="CP029343">
    <property type="protein sequence ID" value="AWL06072.1"/>
    <property type="molecule type" value="Genomic_DNA"/>
</dbReference>
<evidence type="ECO:0000259" key="4">
    <source>
        <dbReference type="PROSITE" id="PS50110"/>
    </source>
</evidence>
<keyword evidence="7" id="KW-1185">Reference proteome</keyword>
<dbReference type="PROSITE" id="PS50110">
    <property type="entry name" value="RESPONSE_REGULATORY"/>
    <property type="match status" value="1"/>
</dbReference>
<dbReference type="CDD" id="cd00383">
    <property type="entry name" value="trans_reg_C"/>
    <property type="match status" value="1"/>
</dbReference>